<dbReference type="Proteomes" id="UP000324222">
    <property type="component" value="Unassembled WGS sequence"/>
</dbReference>
<dbReference type="OrthoDB" id="6932368at2759"/>
<reference evidence="1 2" key="1">
    <citation type="submission" date="2019-05" db="EMBL/GenBank/DDBJ databases">
        <title>Another draft genome of Portunus trituberculatus and its Hox gene families provides insights of decapod evolution.</title>
        <authorList>
            <person name="Jeong J.-H."/>
            <person name="Song I."/>
            <person name="Kim S."/>
            <person name="Choi T."/>
            <person name="Kim D."/>
            <person name="Ryu S."/>
            <person name="Kim W."/>
        </authorList>
    </citation>
    <scope>NUCLEOTIDE SEQUENCE [LARGE SCALE GENOMIC DNA]</scope>
    <source>
        <tissue evidence="1">Muscle</tissue>
    </source>
</reference>
<protein>
    <submittedName>
        <fullName evidence="1">Uncharacterized protein</fullName>
    </submittedName>
</protein>
<dbReference type="AlphaFoldDB" id="A0A5B7F7Z5"/>
<dbReference type="EMBL" id="VSRR010004768">
    <property type="protein sequence ID" value="MPC40664.1"/>
    <property type="molecule type" value="Genomic_DNA"/>
</dbReference>
<keyword evidence="2" id="KW-1185">Reference proteome</keyword>
<proteinExistence type="predicted"/>
<evidence type="ECO:0000313" key="1">
    <source>
        <dbReference type="EMBL" id="MPC40664.1"/>
    </source>
</evidence>
<accession>A0A5B7F7Z5</accession>
<name>A0A5B7F7Z5_PORTR</name>
<comment type="caution">
    <text evidence="1">The sequence shown here is derived from an EMBL/GenBank/DDBJ whole genome shotgun (WGS) entry which is preliminary data.</text>
</comment>
<organism evidence="1 2">
    <name type="scientific">Portunus trituberculatus</name>
    <name type="common">Swimming crab</name>
    <name type="synonym">Neptunus trituberculatus</name>
    <dbReference type="NCBI Taxonomy" id="210409"/>
    <lineage>
        <taxon>Eukaryota</taxon>
        <taxon>Metazoa</taxon>
        <taxon>Ecdysozoa</taxon>
        <taxon>Arthropoda</taxon>
        <taxon>Crustacea</taxon>
        <taxon>Multicrustacea</taxon>
        <taxon>Malacostraca</taxon>
        <taxon>Eumalacostraca</taxon>
        <taxon>Eucarida</taxon>
        <taxon>Decapoda</taxon>
        <taxon>Pleocyemata</taxon>
        <taxon>Brachyura</taxon>
        <taxon>Eubrachyura</taxon>
        <taxon>Portunoidea</taxon>
        <taxon>Portunidae</taxon>
        <taxon>Portuninae</taxon>
        <taxon>Portunus</taxon>
    </lineage>
</organism>
<gene>
    <name evidence="1" type="ORF">E2C01_034229</name>
</gene>
<evidence type="ECO:0000313" key="2">
    <source>
        <dbReference type="Proteomes" id="UP000324222"/>
    </source>
</evidence>
<sequence length="126" mass="14100">MANPGTLRTAYDLLAANHTLIATYGAQTLRVAILHSSRFPRAFLVVDMEQTILGMDFLTCYDLLLHPSRRCLVRRHSRKTLRAANAAPHHPLPGNKSLRLFSRRFPSLLVHSPPALRSITGDSTFL</sequence>